<dbReference type="EMBL" id="JABBVZ010000032">
    <property type="protein sequence ID" value="NMP22818.1"/>
    <property type="molecule type" value="Genomic_DNA"/>
</dbReference>
<protein>
    <submittedName>
        <fullName evidence="1">Uncharacterized protein</fullName>
    </submittedName>
</protein>
<accession>A0A7Y0Q252</accession>
<proteinExistence type="predicted"/>
<evidence type="ECO:0000313" key="1">
    <source>
        <dbReference type="EMBL" id="NMP22818.1"/>
    </source>
</evidence>
<comment type="caution">
    <text evidence="1">The sequence shown here is derived from an EMBL/GenBank/DDBJ whole genome shotgun (WGS) entry which is preliminary data.</text>
</comment>
<gene>
    <name evidence="1" type="ORF">HIJ39_10700</name>
</gene>
<organism evidence="1 2">
    <name type="scientific">Sulfobacillus harzensis</name>
    <dbReference type="NCBI Taxonomy" id="2729629"/>
    <lineage>
        <taxon>Bacteria</taxon>
        <taxon>Bacillati</taxon>
        <taxon>Bacillota</taxon>
        <taxon>Clostridia</taxon>
        <taxon>Eubacteriales</taxon>
        <taxon>Clostridiales Family XVII. Incertae Sedis</taxon>
        <taxon>Sulfobacillus</taxon>
    </lineage>
</organism>
<sequence length="240" mass="24543">MSVAEKTKLPVATVEVQGFDGDPQITAVNLPMWFGDPAGTVSTANALLNGWTVRGDAAIRGTSMLRLVSSPTSDTLYIEEPAPTAAQLKALKPLGWPVPSASSAVTVEIQTRPTASGSGLAAGIGAVVHALASKGPMATTLFFVTVPAPAPRNYESYAGGINPAEWLTPPEGGGQYICSSGKSSVMGLSAGLVTPLPVSSISNANGITEGFAMGAFLVSSDHAGIIQNYWYSIPGITAPR</sequence>
<name>A0A7Y0Q252_9FIRM</name>
<keyword evidence="2" id="KW-1185">Reference proteome</keyword>
<dbReference type="Proteomes" id="UP000533476">
    <property type="component" value="Unassembled WGS sequence"/>
</dbReference>
<dbReference type="RefSeq" id="WP_169099504.1">
    <property type="nucleotide sequence ID" value="NZ_JABBVZ010000032.1"/>
</dbReference>
<reference evidence="1 2" key="1">
    <citation type="submission" date="2020-04" db="EMBL/GenBank/DDBJ databases">
        <authorList>
            <person name="Zhang R."/>
            <person name="Schippers A."/>
        </authorList>
    </citation>
    <scope>NUCLEOTIDE SEQUENCE [LARGE SCALE GENOMIC DNA]</scope>
    <source>
        <strain evidence="1 2">DSM 109850</strain>
    </source>
</reference>
<evidence type="ECO:0000313" key="2">
    <source>
        <dbReference type="Proteomes" id="UP000533476"/>
    </source>
</evidence>
<dbReference type="AlphaFoldDB" id="A0A7Y0Q252"/>